<dbReference type="PANTHER" id="PTHR30203:SF24">
    <property type="entry name" value="BLR4935 PROTEIN"/>
    <property type="match status" value="1"/>
</dbReference>
<gene>
    <name evidence="4" type="ORF">ABDJ40_13370</name>
</gene>
<dbReference type="Gene3D" id="1.20.1600.10">
    <property type="entry name" value="Outer membrane efflux proteins (OEP)"/>
    <property type="match status" value="1"/>
</dbReference>
<evidence type="ECO:0000313" key="5">
    <source>
        <dbReference type="Proteomes" id="UP001462640"/>
    </source>
</evidence>
<dbReference type="RefSeq" id="WP_347610447.1">
    <property type="nucleotide sequence ID" value="NZ_JBDPZC010000006.1"/>
</dbReference>
<proteinExistence type="inferred from homology"/>
<feature type="signal peptide" evidence="3">
    <location>
        <begin position="1"/>
        <end position="21"/>
    </location>
</feature>
<sequence>MRLKTLLAAAAMATTPWAATAQPAKTVEASHLATPLRLEDALVLAEQANPALRSRQAQLVATQGARTDANALLYNNPQLVLEGTRREVPQVGLPEERRKEWSASLSQTLEIAGQAGHRRNATAAALTALTAEIEDLRRQVRADVARQFYRVLALQQRLQLEAQAVQLFDSTAAAVQKRRAAGEDTKLDANVTAVEAERARNQLAQVEEQLTEACGELAEKIQLPPARTCVVKGDLAAMTDSLPYGLDSLLARVLDQPRLAAIAAREESARAKLKLEQSSRYPDVTLGVNVGREGPLMGRERLTTLTVSLPLPLFKRNAAGIGQAAAELGQAEIERAAAIRDVQAQVRILWSKLDSLKRRVARLRDVVLPALSDNQQLSLKSQRAGEIGLLELIVFNRQALDARRDLIEALTDLHATRIALELAAGWQSTQGTQP</sequence>
<keyword evidence="3" id="KW-0732">Signal</keyword>
<comment type="similarity">
    <text evidence="1">Belongs to the outer membrane factor (OMF) (TC 1.B.17) family.</text>
</comment>
<dbReference type="PANTHER" id="PTHR30203">
    <property type="entry name" value="OUTER MEMBRANE CATION EFFLUX PROTEIN"/>
    <property type="match status" value="1"/>
</dbReference>
<dbReference type="SUPFAM" id="SSF56954">
    <property type="entry name" value="Outer membrane efflux proteins (OEP)"/>
    <property type="match status" value="1"/>
</dbReference>
<name>A0ABV0GFA7_9BURK</name>
<feature type="coiled-coil region" evidence="2">
    <location>
        <begin position="189"/>
        <end position="216"/>
    </location>
</feature>
<accession>A0ABV0GFA7</accession>
<keyword evidence="5" id="KW-1185">Reference proteome</keyword>
<feature type="chain" id="PRO_5046985911" evidence="3">
    <location>
        <begin position="22"/>
        <end position="434"/>
    </location>
</feature>
<evidence type="ECO:0000256" key="3">
    <source>
        <dbReference type="SAM" id="SignalP"/>
    </source>
</evidence>
<dbReference type="Pfam" id="PF02321">
    <property type="entry name" value="OEP"/>
    <property type="match status" value="2"/>
</dbReference>
<evidence type="ECO:0000313" key="4">
    <source>
        <dbReference type="EMBL" id="MEO3713748.1"/>
    </source>
</evidence>
<evidence type="ECO:0000256" key="1">
    <source>
        <dbReference type="ARBA" id="ARBA00007613"/>
    </source>
</evidence>
<protein>
    <submittedName>
        <fullName evidence="4">TolC family protein</fullName>
    </submittedName>
</protein>
<evidence type="ECO:0000256" key="2">
    <source>
        <dbReference type="SAM" id="Coils"/>
    </source>
</evidence>
<dbReference type="Proteomes" id="UP001462640">
    <property type="component" value="Unassembled WGS sequence"/>
</dbReference>
<comment type="caution">
    <text evidence="4">The sequence shown here is derived from an EMBL/GenBank/DDBJ whole genome shotgun (WGS) entry which is preliminary data.</text>
</comment>
<keyword evidence="2" id="KW-0175">Coiled coil</keyword>
<organism evidence="4 5">
    <name type="scientific">Roseateles flavus</name>
    <dbReference type="NCBI Taxonomy" id="3149041"/>
    <lineage>
        <taxon>Bacteria</taxon>
        <taxon>Pseudomonadati</taxon>
        <taxon>Pseudomonadota</taxon>
        <taxon>Betaproteobacteria</taxon>
        <taxon>Burkholderiales</taxon>
        <taxon>Sphaerotilaceae</taxon>
        <taxon>Roseateles</taxon>
    </lineage>
</organism>
<dbReference type="EMBL" id="JBDPZC010000006">
    <property type="protein sequence ID" value="MEO3713748.1"/>
    <property type="molecule type" value="Genomic_DNA"/>
</dbReference>
<feature type="coiled-coil region" evidence="2">
    <location>
        <begin position="119"/>
        <end position="146"/>
    </location>
</feature>
<dbReference type="InterPro" id="IPR010131">
    <property type="entry name" value="MdtP/NodT-like"/>
</dbReference>
<dbReference type="InterPro" id="IPR003423">
    <property type="entry name" value="OMP_efflux"/>
</dbReference>
<reference evidence="4 5" key="1">
    <citation type="submission" date="2024-05" db="EMBL/GenBank/DDBJ databases">
        <title>Roseateles sp. 2.12 16S ribosomal RNA gene Genome sequencing and assembly.</title>
        <authorList>
            <person name="Woo H."/>
        </authorList>
    </citation>
    <scope>NUCLEOTIDE SEQUENCE [LARGE SCALE GENOMIC DNA]</scope>
    <source>
        <strain evidence="4 5">2.12</strain>
    </source>
</reference>